<dbReference type="PROSITE" id="PS51318">
    <property type="entry name" value="TAT"/>
    <property type="match status" value="1"/>
</dbReference>
<gene>
    <name evidence="1" type="ORF">RISW2_10955</name>
</gene>
<dbReference type="RefSeq" id="WP_051492099.1">
    <property type="nucleotide sequence ID" value="NZ_JAME01000026.1"/>
</dbReference>
<evidence type="ECO:0008006" key="3">
    <source>
        <dbReference type="Google" id="ProtNLM"/>
    </source>
</evidence>
<dbReference type="eggNOG" id="ENOG5033NNU">
    <property type="taxonomic scope" value="Bacteria"/>
</dbReference>
<sequence length="82" mass="8470">MEPTPTDKQPDDDEPSSLERRDFIKKSGRFAAAPAVAFLLSTTLASEAVARSGGGATRGGKKSNGRALGKVITAVKKVLGIA</sequence>
<dbReference type="InterPro" id="IPR006311">
    <property type="entry name" value="TAT_signal"/>
</dbReference>
<dbReference type="Proteomes" id="UP000023430">
    <property type="component" value="Unassembled WGS sequence"/>
</dbReference>
<protein>
    <recommendedName>
        <fullName evidence="3">Twin-arginine translocation signal domain-containing protein</fullName>
    </recommendedName>
</protein>
<dbReference type="InterPro" id="IPR019546">
    <property type="entry name" value="TAT_signal_bac_arc"/>
</dbReference>
<organism evidence="1 2">
    <name type="scientific">Roseivivax isoporae LMG 25204</name>
    <dbReference type="NCBI Taxonomy" id="1449351"/>
    <lineage>
        <taxon>Bacteria</taxon>
        <taxon>Pseudomonadati</taxon>
        <taxon>Pseudomonadota</taxon>
        <taxon>Alphaproteobacteria</taxon>
        <taxon>Rhodobacterales</taxon>
        <taxon>Roseobacteraceae</taxon>
        <taxon>Roseivivax</taxon>
    </lineage>
</organism>
<evidence type="ECO:0000313" key="2">
    <source>
        <dbReference type="Proteomes" id="UP000023430"/>
    </source>
</evidence>
<dbReference type="EMBL" id="JAME01000026">
    <property type="protein sequence ID" value="ETX27844.1"/>
    <property type="molecule type" value="Genomic_DNA"/>
</dbReference>
<dbReference type="STRING" id="1449351.RISW2_10955"/>
<dbReference type="NCBIfam" id="TIGR01409">
    <property type="entry name" value="TAT_signal_seq"/>
    <property type="match status" value="1"/>
</dbReference>
<comment type="caution">
    <text evidence="1">The sequence shown here is derived from an EMBL/GenBank/DDBJ whole genome shotgun (WGS) entry which is preliminary data.</text>
</comment>
<accession>X7F6Y1</accession>
<name>X7F6Y1_9RHOB</name>
<keyword evidence="2" id="KW-1185">Reference proteome</keyword>
<proteinExistence type="predicted"/>
<dbReference type="AlphaFoldDB" id="X7F6Y1"/>
<dbReference type="OrthoDB" id="9808131at2"/>
<evidence type="ECO:0000313" key="1">
    <source>
        <dbReference type="EMBL" id="ETX27844.1"/>
    </source>
</evidence>
<reference evidence="1 2" key="1">
    <citation type="submission" date="2014-01" db="EMBL/GenBank/DDBJ databases">
        <title>Roseivivax isoporae LMG 25204 Genome Sequencing.</title>
        <authorList>
            <person name="Lai Q."/>
            <person name="Li G."/>
            <person name="Shao Z."/>
        </authorList>
    </citation>
    <scope>NUCLEOTIDE SEQUENCE [LARGE SCALE GENOMIC DNA]</scope>
    <source>
        <strain evidence="1 2">LMG 25204</strain>
    </source>
</reference>